<dbReference type="InterPro" id="IPR027417">
    <property type="entry name" value="P-loop_NTPase"/>
</dbReference>
<dbReference type="Pfam" id="PF00005">
    <property type="entry name" value="ABC_tran"/>
    <property type="match status" value="1"/>
</dbReference>
<protein>
    <recommendedName>
        <fullName evidence="4">ABC transporter domain-containing protein</fullName>
    </recommendedName>
</protein>
<dbReference type="InterPro" id="IPR003593">
    <property type="entry name" value="AAA+_ATPase"/>
</dbReference>
<dbReference type="Gene3D" id="3.40.50.300">
    <property type="entry name" value="P-loop containing nucleotide triphosphate hydrolases"/>
    <property type="match status" value="1"/>
</dbReference>
<dbReference type="PROSITE" id="PS50893">
    <property type="entry name" value="ABC_TRANSPORTER_2"/>
    <property type="match status" value="1"/>
</dbReference>
<keyword evidence="1" id="KW-0813">Transport</keyword>
<evidence type="ECO:0000313" key="6">
    <source>
        <dbReference type="Proteomes" id="UP000070498"/>
    </source>
</evidence>
<name>A0A135NY95_9HYPH</name>
<dbReference type="GO" id="GO:0016887">
    <property type="term" value="F:ATP hydrolysis activity"/>
    <property type="evidence" value="ECO:0007669"/>
    <property type="project" value="InterPro"/>
</dbReference>
<dbReference type="InterPro" id="IPR003439">
    <property type="entry name" value="ABC_transporter-like_ATP-bd"/>
</dbReference>
<dbReference type="SUPFAM" id="SSF52540">
    <property type="entry name" value="P-loop containing nucleoside triphosphate hydrolases"/>
    <property type="match status" value="1"/>
</dbReference>
<feature type="domain" description="ABC transporter" evidence="4">
    <location>
        <begin position="5"/>
        <end position="239"/>
    </location>
</feature>
<keyword evidence="3" id="KW-0067">ATP-binding</keyword>
<evidence type="ECO:0000256" key="3">
    <source>
        <dbReference type="ARBA" id="ARBA00022840"/>
    </source>
</evidence>
<evidence type="ECO:0000256" key="2">
    <source>
        <dbReference type="ARBA" id="ARBA00022741"/>
    </source>
</evidence>
<accession>A0A135NY95</accession>
<gene>
    <name evidence="5" type="ORF">ATO67_14070</name>
</gene>
<reference evidence="5 6" key="1">
    <citation type="submission" date="2015-11" db="EMBL/GenBank/DDBJ databases">
        <title>Draft genome sequence of Agrobacterium sp. R89-1.</title>
        <authorList>
            <person name="Zahradnik J."/>
            <person name="Kyslikova E."/>
            <person name="Palyzova A."/>
            <person name="Kyslik P."/>
        </authorList>
    </citation>
    <scope>NUCLEOTIDE SEQUENCE [LARGE SCALE GENOMIC DNA]</scope>
    <source>
        <strain evidence="5 6">R89-1</strain>
    </source>
</reference>
<dbReference type="PANTHER" id="PTHR45772:SF8">
    <property type="entry name" value="HIGH-AFFINITY BRANCHED-CHAIN AMINO ACID TRANSPORT ATP-BINDING PROTEIN"/>
    <property type="match status" value="1"/>
</dbReference>
<comment type="caution">
    <text evidence="5">The sequence shown here is derived from an EMBL/GenBank/DDBJ whole genome shotgun (WGS) entry which is preliminary data.</text>
</comment>
<dbReference type="GO" id="GO:0005886">
    <property type="term" value="C:plasma membrane"/>
    <property type="evidence" value="ECO:0007669"/>
    <property type="project" value="TreeGrafter"/>
</dbReference>
<dbReference type="SMART" id="SM00382">
    <property type="entry name" value="AAA"/>
    <property type="match status" value="1"/>
</dbReference>
<evidence type="ECO:0000313" key="5">
    <source>
        <dbReference type="EMBL" id="KXG84127.1"/>
    </source>
</evidence>
<organism evidence="5 6">
    <name type="scientific">Agrobacterium bohemicum</name>
    <dbReference type="NCBI Taxonomy" id="2052828"/>
    <lineage>
        <taxon>Bacteria</taxon>
        <taxon>Pseudomonadati</taxon>
        <taxon>Pseudomonadota</taxon>
        <taxon>Alphaproteobacteria</taxon>
        <taxon>Hyphomicrobiales</taxon>
        <taxon>Rhizobiaceae</taxon>
        <taxon>Rhizobium/Agrobacterium group</taxon>
        <taxon>Agrobacterium</taxon>
    </lineage>
</organism>
<dbReference type="Proteomes" id="UP000070498">
    <property type="component" value="Unassembled WGS sequence"/>
</dbReference>
<dbReference type="GO" id="GO:0005524">
    <property type="term" value="F:ATP binding"/>
    <property type="evidence" value="ECO:0007669"/>
    <property type="project" value="UniProtKB-KW"/>
</dbReference>
<evidence type="ECO:0000256" key="1">
    <source>
        <dbReference type="ARBA" id="ARBA00022448"/>
    </source>
</evidence>
<dbReference type="STRING" id="2052828.ATO67_14070"/>
<keyword evidence="6" id="KW-1185">Reference proteome</keyword>
<proteinExistence type="predicted"/>
<dbReference type="EMBL" id="LNUW01000038">
    <property type="protein sequence ID" value="KXG84127.1"/>
    <property type="molecule type" value="Genomic_DNA"/>
</dbReference>
<dbReference type="CDD" id="cd03219">
    <property type="entry name" value="ABC_Mj1267_LivG_branched"/>
    <property type="match status" value="1"/>
</dbReference>
<dbReference type="InterPro" id="IPR051120">
    <property type="entry name" value="ABC_AA/LPS_Transport"/>
</dbReference>
<sequence length="241" mass="26543">MSDLVTVENLHKSFGGLQVLRGMSFGVPEGEMRVLLGPNGCGKSTFLKTMIGLHRPSAGEIRLAGERIDGLHPHEIARLGVSTKLQVPSVFRELSVYQNIRIAVQRETGRDARSRNMVIDETLDMIGLLTQAGNRAGNLSHGHQQWLEIGMAIASQPRILLLDEPTAGMTPEETQQTAQIVLRLNRQKGMTVIIVEHDMAFVSALDAPILVLNQGSIFFEGTLRQVRTHQGVKEIYFGSRA</sequence>
<evidence type="ECO:0000259" key="4">
    <source>
        <dbReference type="PROSITE" id="PS50893"/>
    </source>
</evidence>
<dbReference type="AlphaFoldDB" id="A0A135NY95"/>
<keyword evidence="2" id="KW-0547">Nucleotide-binding</keyword>
<dbReference type="PANTHER" id="PTHR45772">
    <property type="entry name" value="CONSERVED COMPONENT OF ABC TRANSPORTER FOR NATURAL AMINO ACIDS-RELATED"/>
    <property type="match status" value="1"/>
</dbReference>
<dbReference type="RefSeq" id="WP_067650177.1">
    <property type="nucleotide sequence ID" value="NZ_KQ961030.1"/>
</dbReference>